<proteinExistence type="predicted"/>
<dbReference type="Proteomes" id="UP001620626">
    <property type="component" value="Unassembled WGS sequence"/>
</dbReference>
<comment type="caution">
    <text evidence="2">The sequence shown here is derived from an EMBL/GenBank/DDBJ whole genome shotgun (WGS) entry which is preliminary data.</text>
</comment>
<evidence type="ECO:0000313" key="2">
    <source>
        <dbReference type="EMBL" id="KAL3085418.1"/>
    </source>
</evidence>
<name>A0ABD2J689_9BILA</name>
<gene>
    <name evidence="2" type="ORF">niasHT_031370</name>
</gene>
<reference evidence="2 3" key="1">
    <citation type="submission" date="2024-10" db="EMBL/GenBank/DDBJ databases">
        <authorList>
            <person name="Kim D."/>
        </authorList>
    </citation>
    <scope>NUCLEOTIDE SEQUENCE [LARGE SCALE GENOMIC DNA]</scope>
    <source>
        <strain evidence="2">BH-2024</strain>
    </source>
</reference>
<dbReference type="AlphaFoldDB" id="A0ABD2J689"/>
<keyword evidence="3" id="KW-1185">Reference proteome</keyword>
<dbReference type="EMBL" id="JBICBT010001059">
    <property type="protein sequence ID" value="KAL3085418.1"/>
    <property type="molecule type" value="Genomic_DNA"/>
</dbReference>
<accession>A0ABD2J689</accession>
<protein>
    <submittedName>
        <fullName evidence="2">Uncharacterized protein</fullName>
    </submittedName>
</protein>
<feature type="signal peptide" evidence="1">
    <location>
        <begin position="1"/>
        <end position="21"/>
    </location>
</feature>
<feature type="chain" id="PRO_5044878188" evidence="1">
    <location>
        <begin position="22"/>
        <end position="75"/>
    </location>
</feature>
<organism evidence="2 3">
    <name type="scientific">Heterodera trifolii</name>
    <dbReference type="NCBI Taxonomy" id="157864"/>
    <lineage>
        <taxon>Eukaryota</taxon>
        <taxon>Metazoa</taxon>
        <taxon>Ecdysozoa</taxon>
        <taxon>Nematoda</taxon>
        <taxon>Chromadorea</taxon>
        <taxon>Rhabditida</taxon>
        <taxon>Tylenchina</taxon>
        <taxon>Tylenchomorpha</taxon>
        <taxon>Tylenchoidea</taxon>
        <taxon>Heteroderidae</taxon>
        <taxon>Heteroderinae</taxon>
        <taxon>Heterodera</taxon>
    </lineage>
</organism>
<sequence length="75" mass="8128">MNFSHFLLLAFVSTFARGTFAFQAEIIELMNDSGNKDNFDKTLATMDTGNGMTKAGRGSIGKFGNTQAFVPSNQV</sequence>
<evidence type="ECO:0000313" key="3">
    <source>
        <dbReference type="Proteomes" id="UP001620626"/>
    </source>
</evidence>
<evidence type="ECO:0000256" key="1">
    <source>
        <dbReference type="SAM" id="SignalP"/>
    </source>
</evidence>
<keyword evidence="1" id="KW-0732">Signal</keyword>